<evidence type="ECO:0000313" key="3">
    <source>
        <dbReference type="Proteomes" id="UP000008794"/>
    </source>
</evidence>
<dbReference type="GO" id="GO:0003676">
    <property type="term" value="F:nucleic acid binding"/>
    <property type="evidence" value="ECO:0007669"/>
    <property type="project" value="InterPro"/>
</dbReference>
<dbReference type="SUPFAM" id="SSF50249">
    <property type="entry name" value="Nucleic acid-binding proteins"/>
    <property type="match status" value="1"/>
</dbReference>
<dbReference type="RefSeq" id="WP_015546745.1">
    <property type="nucleotide sequence ID" value="NC_021030.1"/>
</dbReference>
<dbReference type="BioCyc" id="ASHA717959:AL1_RS06520-MONOMER"/>
<protein>
    <recommendedName>
        <fullName evidence="1">S1 motif domain-containing protein</fullName>
    </recommendedName>
</protein>
<dbReference type="GeneID" id="92758018"/>
<dbReference type="PROSITE" id="PS50126">
    <property type="entry name" value="S1"/>
    <property type="match status" value="1"/>
</dbReference>
<dbReference type="SMART" id="SM00316">
    <property type="entry name" value="S1"/>
    <property type="match status" value="2"/>
</dbReference>
<dbReference type="Gene3D" id="2.40.50.140">
    <property type="entry name" value="Nucleic acid-binding proteins"/>
    <property type="match status" value="1"/>
</dbReference>
<dbReference type="EMBL" id="FP929032">
    <property type="protein sequence ID" value="CBK63850.1"/>
    <property type="molecule type" value="Genomic_DNA"/>
</dbReference>
<keyword evidence="3" id="KW-1185">Reference proteome</keyword>
<evidence type="ECO:0000259" key="1">
    <source>
        <dbReference type="PROSITE" id="PS50126"/>
    </source>
</evidence>
<gene>
    <name evidence="2" type="ORF">AL1_13970</name>
</gene>
<name>D4ILN8_9BACT</name>
<dbReference type="InterPro" id="IPR012340">
    <property type="entry name" value="NA-bd_OB-fold"/>
</dbReference>
<feature type="domain" description="S1 motif" evidence="1">
    <location>
        <begin position="145"/>
        <end position="213"/>
    </location>
</feature>
<dbReference type="STRING" id="717959.AL1_13970"/>
<dbReference type="KEGG" id="ash:AL1_13970"/>
<dbReference type="Proteomes" id="UP000008794">
    <property type="component" value="Chromosome"/>
</dbReference>
<reference evidence="2 3" key="1">
    <citation type="submission" date="2010-03" db="EMBL/GenBank/DDBJ databases">
        <title>The genome sequence of Alistipes shahii WAL 8301.</title>
        <authorList>
            <consortium name="metaHIT consortium -- http://www.metahit.eu/"/>
            <person name="Pajon A."/>
            <person name="Turner K."/>
            <person name="Parkhill J."/>
        </authorList>
    </citation>
    <scope>NUCLEOTIDE SEQUENCE [LARGE SCALE GENOMIC DNA]</scope>
    <source>
        <strain evidence="2 3">WAL 8301</strain>
    </source>
</reference>
<dbReference type="HOGENOM" id="CLU_911003_0_0_10"/>
<proteinExistence type="predicted"/>
<dbReference type="InterPro" id="IPR003029">
    <property type="entry name" value="S1_domain"/>
</dbReference>
<dbReference type="AlphaFoldDB" id="D4ILN8"/>
<organism evidence="2 3">
    <name type="scientific">Alistipes shahii WAL 8301</name>
    <dbReference type="NCBI Taxonomy" id="717959"/>
    <lineage>
        <taxon>Bacteria</taxon>
        <taxon>Pseudomonadati</taxon>
        <taxon>Bacteroidota</taxon>
        <taxon>Bacteroidia</taxon>
        <taxon>Bacteroidales</taxon>
        <taxon>Rikenellaceae</taxon>
        <taxon>Alistipes</taxon>
    </lineage>
</organism>
<dbReference type="PATRIC" id="fig|717959.3.peg.3076"/>
<reference evidence="2 3" key="2">
    <citation type="submission" date="2010-03" db="EMBL/GenBank/DDBJ databases">
        <authorList>
            <person name="Pajon A."/>
        </authorList>
    </citation>
    <scope>NUCLEOTIDE SEQUENCE [LARGE SCALE GENOMIC DNA]</scope>
    <source>
        <strain evidence="2 3">WAL 8301</strain>
    </source>
</reference>
<dbReference type="CDD" id="cd00164">
    <property type="entry name" value="S1_like"/>
    <property type="match status" value="1"/>
</dbReference>
<evidence type="ECO:0000313" key="2">
    <source>
        <dbReference type="EMBL" id="CBK63850.1"/>
    </source>
</evidence>
<accession>D4ILN8</accession>
<sequence>MCLVRVNGLVGTLPVSEAQIKAMNIRSDANITVYVSAIRFTKRQITFSLTPTTNNDLAVGSRVQCTVVKATAHHVFCTFPKRGRLYDAAIRSSEFYWNRPTDVPCQPGDRINAVITGEEIIGKTKYTTLNACALTPNPLLTCETGDTLPCTVLGTTAGGYLMRCGGAVGFLHCSEIMWQYCDQWHGVWKRGEKVSCRILHLSPAEGGLLLGHRQTVGDPFLKHTPGVGSGYPATVRRSSDESVVVLLGDTGIEATISKADMKLFFTGVGQFIPQPGTTISEVTVVRIENPGDPKRRHPFVRVTLL</sequence>